<evidence type="ECO:0000256" key="2">
    <source>
        <dbReference type="SAM" id="Phobius"/>
    </source>
</evidence>
<dbReference type="AlphaFoldDB" id="A0A399R608"/>
<evidence type="ECO:0000256" key="1">
    <source>
        <dbReference type="SAM" id="MobiDB-lite"/>
    </source>
</evidence>
<accession>A0A399R608</accession>
<keyword evidence="2" id="KW-0472">Membrane</keyword>
<organism evidence="3 4">
    <name type="scientific">Henriciella mobilis</name>
    <dbReference type="NCBI Taxonomy" id="2305467"/>
    <lineage>
        <taxon>Bacteria</taxon>
        <taxon>Pseudomonadati</taxon>
        <taxon>Pseudomonadota</taxon>
        <taxon>Alphaproteobacteria</taxon>
        <taxon>Hyphomonadales</taxon>
        <taxon>Hyphomonadaceae</taxon>
        <taxon>Henriciella</taxon>
    </lineage>
</organism>
<reference evidence="3 4" key="1">
    <citation type="submission" date="2018-08" db="EMBL/GenBank/DDBJ databases">
        <title>Henriciella mobilis sp. nov., isolated from seawater.</title>
        <authorList>
            <person name="Cheng H."/>
            <person name="Wu Y.-H."/>
            <person name="Xu X.-W."/>
            <person name="Guo L.-L."/>
        </authorList>
    </citation>
    <scope>NUCLEOTIDE SEQUENCE [LARGE SCALE GENOMIC DNA]</scope>
    <source>
        <strain evidence="3 4">JN25</strain>
    </source>
</reference>
<keyword evidence="2" id="KW-0812">Transmembrane</keyword>
<sequence length="89" mass="9868">MSAIKKPDHHEPETYETPATDTDTAGLEEVSARPDVEAAESPARAMQENLARSMEAHHRRERIVDIGRVLASASGITTLLGIFFFYGIW</sequence>
<proteinExistence type="predicted"/>
<comment type="caution">
    <text evidence="3">The sequence shown here is derived from an EMBL/GenBank/DDBJ whole genome shotgun (WGS) entry which is preliminary data.</text>
</comment>
<dbReference type="RefSeq" id="WP_119377200.1">
    <property type="nucleotide sequence ID" value="NZ_QWFX01000014.1"/>
</dbReference>
<keyword evidence="4" id="KW-1185">Reference proteome</keyword>
<evidence type="ECO:0000313" key="3">
    <source>
        <dbReference type="EMBL" id="RIJ27086.1"/>
    </source>
</evidence>
<feature type="region of interest" description="Disordered" evidence="1">
    <location>
        <begin position="1"/>
        <end position="26"/>
    </location>
</feature>
<dbReference type="EMBL" id="QWFX01000014">
    <property type="protein sequence ID" value="RIJ27086.1"/>
    <property type="molecule type" value="Genomic_DNA"/>
</dbReference>
<dbReference type="Proteomes" id="UP000266385">
    <property type="component" value="Unassembled WGS sequence"/>
</dbReference>
<gene>
    <name evidence="3" type="ORF">D1223_14715</name>
</gene>
<feature type="compositionally biased region" description="Basic and acidic residues" evidence="1">
    <location>
        <begin position="1"/>
        <end position="13"/>
    </location>
</feature>
<name>A0A399R608_9PROT</name>
<dbReference type="OrthoDB" id="7632468at2"/>
<evidence type="ECO:0000313" key="4">
    <source>
        <dbReference type="Proteomes" id="UP000266385"/>
    </source>
</evidence>
<keyword evidence="2" id="KW-1133">Transmembrane helix</keyword>
<protein>
    <submittedName>
        <fullName evidence="3">Uncharacterized protein</fullName>
    </submittedName>
</protein>
<feature type="transmembrane region" description="Helical" evidence="2">
    <location>
        <begin position="69"/>
        <end position="88"/>
    </location>
</feature>